<evidence type="ECO:0000313" key="3">
    <source>
        <dbReference type="Proteomes" id="UP000257109"/>
    </source>
</evidence>
<feature type="non-terminal residue" evidence="2">
    <location>
        <position position="1"/>
    </location>
</feature>
<dbReference type="PANTHER" id="PTHR35046:SF9">
    <property type="entry name" value="RNA-DIRECTED DNA POLYMERASE"/>
    <property type="match status" value="1"/>
</dbReference>
<organism evidence="2 3">
    <name type="scientific">Mucuna pruriens</name>
    <name type="common">Velvet bean</name>
    <name type="synonym">Dolichos pruriens</name>
    <dbReference type="NCBI Taxonomy" id="157652"/>
    <lineage>
        <taxon>Eukaryota</taxon>
        <taxon>Viridiplantae</taxon>
        <taxon>Streptophyta</taxon>
        <taxon>Embryophyta</taxon>
        <taxon>Tracheophyta</taxon>
        <taxon>Spermatophyta</taxon>
        <taxon>Magnoliopsida</taxon>
        <taxon>eudicotyledons</taxon>
        <taxon>Gunneridae</taxon>
        <taxon>Pentapetalae</taxon>
        <taxon>rosids</taxon>
        <taxon>fabids</taxon>
        <taxon>Fabales</taxon>
        <taxon>Fabaceae</taxon>
        <taxon>Papilionoideae</taxon>
        <taxon>50 kb inversion clade</taxon>
        <taxon>NPAAA clade</taxon>
        <taxon>indigoferoid/millettioid clade</taxon>
        <taxon>Phaseoleae</taxon>
        <taxon>Mucuna</taxon>
    </lineage>
</organism>
<comment type="caution">
    <text evidence="2">The sequence shown here is derived from an EMBL/GenBank/DDBJ whole genome shotgun (WGS) entry which is preliminary data.</text>
</comment>
<protein>
    <recommendedName>
        <fullName evidence="1">Integrase zinc-binding domain-containing protein</fullName>
    </recommendedName>
</protein>
<dbReference type="Gene3D" id="1.10.340.70">
    <property type="match status" value="1"/>
</dbReference>
<gene>
    <name evidence="2" type="ORF">CR513_48793</name>
</gene>
<dbReference type="EMBL" id="QJKJ01011194">
    <property type="protein sequence ID" value="RDX71802.1"/>
    <property type="molecule type" value="Genomic_DNA"/>
</dbReference>
<keyword evidence="3" id="KW-1185">Reference proteome</keyword>
<dbReference type="InterPro" id="IPR041588">
    <property type="entry name" value="Integrase_H2C2"/>
</dbReference>
<dbReference type="STRING" id="157652.A0A371F0I6"/>
<feature type="domain" description="Integrase zinc-binding" evidence="1">
    <location>
        <begin position="91"/>
        <end position="124"/>
    </location>
</feature>
<sequence>MNRINKAPIRSLVMLRLINPNLIKFKDICLVCEVTPKSVKLGILNITSSLLNEIRIEAIVQGKASSFVMGAVGVVRLKDQGHRRNLSVHPMKMYHDLKKMFWWPSMKKEVVEFVYACLVCQKAKIEHKKSSGLLQPLHIPKLKWDSIFMDFVLGLPKTQKNKNSI</sequence>
<evidence type="ECO:0000313" key="2">
    <source>
        <dbReference type="EMBL" id="RDX71802.1"/>
    </source>
</evidence>
<accession>A0A371F0I6</accession>
<name>A0A371F0I6_MUCPR</name>
<dbReference type="Pfam" id="PF17921">
    <property type="entry name" value="Integrase_H2C2"/>
    <property type="match status" value="1"/>
</dbReference>
<dbReference type="Proteomes" id="UP000257109">
    <property type="component" value="Unassembled WGS sequence"/>
</dbReference>
<proteinExistence type="predicted"/>
<dbReference type="OrthoDB" id="1938712at2759"/>
<evidence type="ECO:0000259" key="1">
    <source>
        <dbReference type="Pfam" id="PF17921"/>
    </source>
</evidence>
<reference evidence="2" key="1">
    <citation type="submission" date="2018-05" db="EMBL/GenBank/DDBJ databases">
        <title>Draft genome of Mucuna pruriens seed.</title>
        <authorList>
            <person name="Nnadi N.E."/>
            <person name="Vos R."/>
            <person name="Hasami M.H."/>
            <person name="Devisetty U.K."/>
            <person name="Aguiy J.C."/>
        </authorList>
    </citation>
    <scope>NUCLEOTIDE SEQUENCE [LARGE SCALE GENOMIC DNA]</scope>
    <source>
        <strain evidence="2">JCA_2017</strain>
    </source>
</reference>
<dbReference type="AlphaFoldDB" id="A0A371F0I6"/>
<dbReference type="PANTHER" id="PTHR35046">
    <property type="entry name" value="ZINC KNUCKLE (CCHC-TYPE) FAMILY PROTEIN"/>
    <property type="match status" value="1"/>
</dbReference>